<accession>A0ABW7ER28</accession>
<name>A0ABW7ER28_9BURK</name>
<sequence>MTLRRRNTPSFRPQRGFTLIGLLFWGAVIAVSAVVAMKVFPTVLEYYTVKRVVDRIAAANPSTVPAVRQQFDTSKQVEYSIVSISGSDLTISKDGNDQVVIEFGWDKEIELFGPVHLLIKYRGTSR</sequence>
<dbReference type="Pfam" id="PF16137">
    <property type="entry name" value="DUF4845"/>
    <property type="match status" value="1"/>
</dbReference>
<gene>
    <name evidence="1" type="ORF">ACG02S_17990</name>
</gene>
<dbReference type="RefSeq" id="WP_394471853.1">
    <property type="nucleotide sequence ID" value="NZ_JBIGHY010000006.1"/>
</dbReference>
<protein>
    <submittedName>
        <fullName evidence="1">DUF4845 domain-containing protein</fullName>
    </submittedName>
</protein>
<evidence type="ECO:0000313" key="1">
    <source>
        <dbReference type="EMBL" id="MFG6415789.1"/>
    </source>
</evidence>
<dbReference type="Proteomes" id="UP001606300">
    <property type="component" value="Unassembled WGS sequence"/>
</dbReference>
<dbReference type="EMBL" id="JBIGHY010000006">
    <property type="protein sequence ID" value="MFG6415789.1"/>
    <property type="molecule type" value="Genomic_DNA"/>
</dbReference>
<dbReference type="InterPro" id="IPR032314">
    <property type="entry name" value="DUF4845"/>
</dbReference>
<comment type="caution">
    <text evidence="1">The sequence shown here is derived from an EMBL/GenBank/DDBJ whole genome shotgun (WGS) entry which is preliminary data.</text>
</comment>
<reference evidence="1 2" key="1">
    <citation type="submission" date="2024-09" db="EMBL/GenBank/DDBJ databases">
        <title>Novel species of the genus Pelomonas and Roseateles isolated from streams.</title>
        <authorList>
            <person name="Lu H."/>
        </authorList>
    </citation>
    <scope>NUCLEOTIDE SEQUENCE [LARGE SCALE GENOMIC DNA]</scope>
    <source>
        <strain evidence="1 2">DC23W</strain>
    </source>
</reference>
<proteinExistence type="predicted"/>
<evidence type="ECO:0000313" key="2">
    <source>
        <dbReference type="Proteomes" id="UP001606300"/>
    </source>
</evidence>
<organism evidence="1 2">
    <name type="scientific">Pelomonas dachongensis</name>
    <dbReference type="NCBI Taxonomy" id="3299029"/>
    <lineage>
        <taxon>Bacteria</taxon>
        <taxon>Pseudomonadati</taxon>
        <taxon>Pseudomonadota</taxon>
        <taxon>Betaproteobacteria</taxon>
        <taxon>Burkholderiales</taxon>
        <taxon>Sphaerotilaceae</taxon>
        <taxon>Roseateles</taxon>
    </lineage>
</organism>
<keyword evidence="2" id="KW-1185">Reference proteome</keyword>